<feature type="compositionally biased region" description="Basic and acidic residues" evidence="1">
    <location>
        <begin position="280"/>
        <end position="292"/>
    </location>
</feature>
<dbReference type="RefSeq" id="XP_052117792.1">
    <property type="nucleotide sequence ID" value="XM_052261832.1"/>
</dbReference>
<feature type="region of interest" description="Disordered" evidence="1">
    <location>
        <begin position="280"/>
        <end position="304"/>
    </location>
</feature>
<gene>
    <name evidence="3" type="primary">LOC127747683</name>
</gene>
<evidence type="ECO:0000256" key="1">
    <source>
        <dbReference type="SAM" id="MobiDB-lite"/>
    </source>
</evidence>
<protein>
    <submittedName>
        <fullName evidence="3">Uncharacterized protein LOC127747683</fullName>
    </submittedName>
</protein>
<reference evidence="3" key="2">
    <citation type="submission" date="2025-08" db="UniProtKB">
        <authorList>
            <consortium name="RefSeq"/>
        </authorList>
    </citation>
    <scope>IDENTIFICATION</scope>
    <source>
        <tissue evidence="3">Whole plant</tissue>
    </source>
</reference>
<evidence type="ECO:0000313" key="3">
    <source>
        <dbReference type="RefSeq" id="XP_052117792.1"/>
    </source>
</evidence>
<dbReference type="GeneID" id="127747683"/>
<feature type="region of interest" description="Disordered" evidence="1">
    <location>
        <begin position="113"/>
        <end position="167"/>
    </location>
</feature>
<dbReference type="AlphaFoldDB" id="A0A9C6TWB4"/>
<reference evidence="2" key="1">
    <citation type="journal article" date="2016" name="Nat. Genet.">
        <title>The genome sequences of Arachis duranensis and Arachis ipaensis, the diploid ancestors of cultivated peanut.</title>
        <authorList>
            <person name="Bertioli D.J."/>
            <person name="Cannon S.B."/>
            <person name="Froenicke L."/>
            <person name="Huang G."/>
            <person name="Farmer A.D."/>
            <person name="Cannon E.K."/>
            <person name="Liu X."/>
            <person name="Gao D."/>
            <person name="Clevenger J."/>
            <person name="Dash S."/>
            <person name="Ren L."/>
            <person name="Moretzsohn M.C."/>
            <person name="Shirasawa K."/>
            <person name="Huang W."/>
            <person name="Vidigal B."/>
            <person name="Abernathy B."/>
            <person name="Chu Y."/>
            <person name="Niederhuth C.E."/>
            <person name="Umale P."/>
            <person name="Araujo A.C."/>
            <person name="Kozik A."/>
            <person name="Kim K.D."/>
            <person name="Burow M.D."/>
            <person name="Varshney R.K."/>
            <person name="Wang X."/>
            <person name="Zhang X."/>
            <person name="Barkley N."/>
            <person name="Guimaraes P.M."/>
            <person name="Isobe S."/>
            <person name="Guo B."/>
            <person name="Liao B."/>
            <person name="Stalker H.T."/>
            <person name="Schmitz R.J."/>
            <person name="Scheffler B.E."/>
            <person name="Leal-Bertioli S.C."/>
            <person name="Xun X."/>
            <person name="Jackson S.A."/>
            <person name="Michelmore R."/>
            <person name="Ozias-Akins P."/>
        </authorList>
    </citation>
    <scope>NUCLEOTIDE SEQUENCE [LARGE SCALE GENOMIC DNA]</scope>
    <source>
        <strain evidence="2">cv. V14167</strain>
    </source>
</reference>
<name>A0A9C6TWB4_ARADU</name>
<dbReference type="Proteomes" id="UP000515211">
    <property type="component" value="Chromosome 5"/>
</dbReference>
<proteinExistence type="predicted"/>
<organism evidence="2 3">
    <name type="scientific">Arachis duranensis</name>
    <name type="common">Wild peanut</name>
    <dbReference type="NCBI Taxonomy" id="130453"/>
    <lineage>
        <taxon>Eukaryota</taxon>
        <taxon>Viridiplantae</taxon>
        <taxon>Streptophyta</taxon>
        <taxon>Embryophyta</taxon>
        <taxon>Tracheophyta</taxon>
        <taxon>Spermatophyta</taxon>
        <taxon>Magnoliopsida</taxon>
        <taxon>eudicotyledons</taxon>
        <taxon>Gunneridae</taxon>
        <taxon>Pentapetalae</taxon>
        <taxon>rosids</taxon>
        <taxon>fabids</taxon>
        <taxon>Fabales</taxon>
        <taxon>Fabaceae</taxon>
        <taxon>Papilionoideae</taxon>
        <taxon>50 kb inversion clade</taxon>
        <taxon>dalbergioids sensu lato</taxon>
        <taxon>Dalbergieae</taxon>
        <taxon>Pterocarpus clade</taxon>
        <taxon>Arachis</taxon>
    </lineage>
</organism>
<accession>A0A9C6TWB4</accession>
<keyword evidence="2" id="KW-1185">Reference proteome</keyword>
<sequence length="304" mass="32501">MKTMQINKEEQIKHWSKASLTLISFSFQAAPAASSFSALSVAAARKTAVGEPSTTVRLQRLLLHIPSVPFALPPAESTASCSNPSLSCAPSRFHGNAAATCFFIVRASSSQSQGKTAARSGDGLAKNEETHWNPPPHLRGSPAPLPRVRSGGASSSKPPPLCSTEASSVPTKTTAFEFRCGGFGGGRGTLTFVGFGYANSTCSSAIANVTAEDPARKVGLLDSLKDVLISLLLLRSATVFVIIPETSCFAVHSNKQSTEQSLRKYEFWDHWKHGIEEGTKPQVYNEEHDNKDLQQGVAAARNRD</sequence>
<evidence type="ECO:0000313" key="2">
    <source>
        <dbReference type="Proteomes" id="UP000515211"/>
    </source>
</evidence>
<dbReference type="KEGG" id="adu:127747683"/>